<dbReference type="Proteomes" id="UP000825258">
    <property type="component" value="Chromosome"/>
</dbReference>
<sequence>MKNLKLTVGTLLLATAFVACDNTKEKEAQKLVSEYTTYVDSVSDLSMENSSSNWDVIAAEYDTKKMKAESAIVGVEDKTKAENEIESASMTFETYQMEVQKTKAKMHKEELRNSLFGMNKVGDDMSFAWVNKDNILSVYENFVNTVKENKDSYSREDWDEIKLLYEALDTRKNTVENEGLSTEDNLKIAALKVEFSPMYTVNRMGAKAEENNEAKE</sequence>
<evidence type="ECO:0000313" key="3">
    <source>
        <dbReference type="EMBL" id="BCY29583.1"/>
    </source>
</evidence>
<accession>A0ABM7S7R5</accession>
<feature type="domain" description="DUF6565" evidence="2">
    <location>
        <begin position="146"/>
        <end position="200"/>
    </location>
</feature>
<organism evidence="3 4">
    <name type="scientific">Flavobacterium okayamense</name>
    <dbReference type="NCBI Taxonomy" id="2830782"/>
    <lineage>
        <taxon>Bacteria</taxon>
        <taxon>Pseudomonadati</taxon>
        <taxon>Bacteroidota</taxon>
        <taxon>Flavobacteriia</taxon>
        <taxon>Flavobacteriales</taxon>
        <taxon>Flavobacteriaceae</taxon>
        <taxon>Flavobacterium</taxon>
    </lineage>
</organism>
<protein>
    <recommendedName>
        <fullName evidence="2">DUF6565 domain-containing protein</fullName>
    </recommendedName>
</protein>
<feature type="signal peptide" evidence="1">
    <location>
        <begin position="1"/>
        <end position="21"/>
    </location>
</feature>
<evidence type="ECO:0000259" key="2">
    <source>
        <dbReference type="Pfam" id="PF20203"/>
    </source>
</evidence>
<name>A0ABM7S7R5_9FLAO</name>
<dbReference type="InterPro" id="IPR046695">
    <property type="entry name" value="DUF6565"/>
</dbReference>
<dbReference type="RefSeq" id="WP_221258654.1">
    <property type="nucleotide sequence ID" value="NZ_AP024749.1"/>
</dbReference>
<dbReference type="Pfam" id="PF20203">
    <property type="entry name" value="DUF6565"/>
    <property type="match status" value="1"/>
</dbReference>
<evidence type="ECO:0000313" key="4">
    <source>
        <dbReference type="Proteomes" id="UP000825258"/>
    </source>
</evidence>
<reference evidence="3 4" key="1">
    <citation type="submission" date="2021-06" db="EMBL/GenBank/DDBJ databases">
        <title>Whole genome sequences of Flavobacterium sp. KK2020170 and assembly.</title>
        <authorList>
            <person name="Kitahara K."/>
            <person name="Miyoshi S."/>
            <person name="Uesaka K."/>
        </authorList>
    </citation>
    <scope>NUCLEOTIDE SEQUENCE [LARGE SCALE GENOMIC DNA]</scope>
    <source>
        <strain evidence="3 4">KK2020170</strain>
    </source>
</reference>
<feature type="chain" id="PRO_5046372674" description="DUF6565 domain-containing protein" evidence="1">
    <location>
        <begin position="22"/>
        <end position="216"/>
    </location>
</feature>
<keyword evidence="1" id="KW-0732">Signal</keyword>
<dbReference type="EMBL" id="AP024749">
    <property type="protein sequence ID" value="BCY29583.1"/>
    <property type="molecule type" value="Genomic_DNA"/>
</dbReference>
<dbReference type="PROSITE" id="PS51257">
    <property type="entry name" value="PROKAR_LIPOPROTEIN"/>
    <property type="match status" value="1"/>
</dbReference>
<gene>
    <name evidence="3" type="ORF">KK2020170_24510</name>
</gene>
<keyword evidence="4" id="KW-1185">Reference proteome</keyword>
<proteinExistence type="predicted"/>
<evidence type="ECO:0000256" key="1">
    <source>
        <dbReference type="SAM" id="SignalP"/>
    </source>
</evidence>